<dbReference type="SUPFAM" id="SSF53448">
    <property type="entry name" value="Nucleotide-diphospho-sugar transferases"/>
    <property type="match status" value="1"/>
</dbReference>
<name>A0A5P9XUF8_ACITH</name>
<gene>
    <name evidence="2" type="ORF">GCD22_03704</name>
</gene>
<dbReference type="InterPro" id="IPR029044">
    <property type="entry name" value="Nucleotide-diphossugar_trans"/>
</dbReference>
<dbReference type="RefSeq" id="WP_081577487.1">
    <property type="nucleotide sequence ID" value="NZ_CP045571.1"/>
</dbReference>
<dbReference type="KEGG" id="atx:GCD22_03704"/>
<sequence length="299" mass="33799">MRTKENTLVSVVLPTFNRGHIIELSIRSVLAQTYNNLEVIVIDDASTDDTEKKIEELNDSRIKYLKLKENVGASAARNKGISLARGIFVAFQDSDDIWFPKKIERQIDSYNDMYNRYKTVAGCFCRYIKISGNNGTNVVPLSSDLLANDGNYHEKLLNRNLIGTPTLLAKKEALDKVGGFDSSLSTDEDWDLALKLTKLYRFALTDEILVCSLTSSDGVNTKPRSESILKIIQNNIDSFDKNKKCYSLQIRTAAIDCLMRNNISEAIKLAKRSLMIRPSVKSLLIFLVPNIYIKIKKFK</sequence>
<dbReference type="CDD" id="cd00761">
    <property type="entry name" value="Glyco_tranf_GTA_type"/>
    <property type="match status" value="1"/>
</dbReference>
<feature type="domain" description="Glycosyltransferase 2-like" evidence="1">
    <location>
        <begin position="10"/>
        <end position="112"/>
    </location>
</feature>
<evidence type="ECO:0000313" key="3">
    <source>
        <dbReference type="Proteomes" id="UP000363590"/>
    </source>
</evidence>
<dbReference type="PANTHER" id="PTHR43685:SF2">
    <property type="entry name" value="GLYCOSYLTRANSFERASE 2-LIKE DOMAIN-CONTAINING PROTEIN"/>
    <property type="match status" value="1"/>
</dbReference>
<protein>
    <recommendedName>
        <fullName evidence="1">Glycosyltransferase 2-like domain-containing protein</fullName>
    </recommendedName>
</protein>
<dbReference type="EMBL" id="CP045571">
    <property type="protein sequence ID" value="QFX97727.1"/>
    <property type="molecule type" value="Genomic_DNA"/>
</dbReference>
<dbReference type="GeneID" id="60697889"/>
<reference evidence="2 3" key="1">
    <citation type="submission" date="2019-10" db="EMBL/GenBank/DDBJ databases">
        <authorList>
            <person name="Wang R."/>
        </authorList>
    </citation>
    <scope>NUCLEOTIDE SEQUENCE [LARGE SCALE GENOMIC DNA]</scope>
    <source>
        <strain evidence="2 3">ATCC 19377</strain>
    </source>
</reference>
<dbReference type="Gene3D" id="3.90.550.10">
    <property type="entry name" value="Spore Coat Polysaccharide Biosynthesis Protein SpsA, Chain A"/>
    <property type="match status" value="1"/>
</dbReference>
<dbReference type="InterPro" id="IPR001173">
    <property type="entry name" value="Glyco_trans_2-like"/>
</dbReference>
<evidence type="ECO:0000259" key="1">
    <source>
        <dbReference type="Pfam" id="PF00535"/>
    </source>
</evidence>
<accession>A0A5P9XUF8</accession>
<dbReference type="Pfam" id="PF00535">
    <property type="entry name" value="Glycos_transf_2"/>
    <property type="match status" value="1"/>
</dbReference>
<dbReference type="AlphaFoldDB" id="A0A5P9XUF8"/>
<organism evidence="2 3">
    <name type="scientific">Acidithiobacillus thiooxidans ATCC 19377</name>
    <dbReference type="NCBI Taxonomy" id="637390"/>
    <lineage>
        <taxon>Bacteria</taxon>
        <taxon>Pseudomonadati</taxon>
        <taxon>Pseudomonadota</taxon>
        <taxon>Acidithiobacillia</taxon>
        <taxon>Acidithiobacillales</taxon>
        <taxon>Acidithiobacillaceae</taxon>
        <taxon>Acidithiobacillus</taxon>
    </lineage>
</organism>
<dbReference type="InterPro" id="IPR050834">
    <property type="entry name" value="Glycosyltransf_2"/>
</dbReference>
<dbReference type="Proteomes" id="UP000363590">
    <property type="component" value="Chromosome"/>
</dbReference>
<evidence type="ECO:0000313" key="2">
    <source>
        <dbReference type="EMBL" id="QFX97727.1"/>
    </source>
</evidence>
<proteinExistence type="predicted"/>
<dbReference type="PANTHER" id="PTHR43685">
    <property type="entry name" value="GLYCOSYLTRANSFERASE"/>
    <property type="match status" value="1"/>
</dbReference>